<keyword evidence="3" id="KW-0554">One-carbon metabolism</keyword>
<evidence type="ECO:0000313" key="8">
    <source>
        <dbReference type="Proteomes" id="UP001494672"/>
    </source>
</evidence>
<reference evidence="7 8" key="1">
    <citation type="submission" date="2024-04" db="EMBL/GenBank/DDBJ databases">
        <title>Human intestinal bacterial collection.</title>
        <authorList>
            <person name="Pauvert C."/>
            <person name="Hitch T.C.A."/>
            <person name="Clavel T."/>
        </authorList>
    </citation>
    <scope>NUCLEOTIDE SEQUENCE [LARGE SCALE GENOMIC DNA]</scope>
    <source>
        <strain evidence="7 8">CLA-AA-H181</strain>
    </source>
</reference>
<dbReference type="PANTHER" id="PTHR11680:SF35">
    <property type="entry name" value="SERINE HYDROXYMETHYLTRANSFERASE 1"/>
    <property type="match status" value="1"/>
</dbReference>
<dbReference type="Gene3D" id="3.40.640.10">
    <property type="entry name" value="Type I PLP-dependent aspartate aminotransferase-like (Major domain)"/>
    <property type="match status" value="1"/>
</dbReference>
<dbReference type="Gene3D" id="3.90.1150.10">
    <property type="entry name" value="Aspartate Aminotransferase, domain 1"/>
    <property type="match status" value="1"/>
</dbReference>
<keyword evidence="4" id="KW-0028">Amino-acid biosynthesis</keyword>
<evidence type="ECO:0000256" key="3">
    <source>
        <dbReference type="ARBA" id="ARBA00022563"/>
    </source>
</evidence>
<name>A0ABV1IAZ4_9FIRM</name>
<sequence length="417" mass="48172">MNNINYGKSILLKNEFYTKYQKTIEDFEKYRKTVLPLCAAENIISEFSKMPLSYGLQERYILGGFLNYDEDNNMVGSKKLLPFYEIVSEQCSKLFGAYYTDCRSLSGMNALQNILLSLVKQNDNILILSPESGGHASLPNILDRLNINYIEAPFDYDISDYDYDGVNSILEEHDINFVLFAPTDIIFLPIFNKLHLPSNTVLIFDASQVLAYYINNIRENPLYMNNKVILMGGTHKTIPGVAKALIMTNDEELAYKIDETINPLYLRNTHMQNVASLILTLIEMEYFSEKYCTNMTKNSNYLGKKLDELGLQVINRQGIYSQTHQLFLHMSRSERDSFFCRANQLGVSLNKKDKRLFKGSGIRLGIQEVTRYGWGVEKMDIIAEILFLLYKNQMKDVTTLLEKLNINREIQYTFKEI</sequence>
<proteinExistence type="inferred from homology"/>
<protein>
    <recommendedName>
        <fullName evidence="6">Serine hydroxymethyltransferase-like domain-containing protein</fullName>
    </recommendedName>
</protein>
<dbReference type="Pfam" id="PF00464">
    <property type="entry name" value="SHMT"/>
    <property type="match status" value="1"/>
</dbReference>
<dbReference type="PANTHER" id="PTHR11680">
    <property type="entry name" value="SERINE HYDROXYMETHYLTRANSFERASE"/>
    <property type="match status" value="1"/>
</dbReference>
<keyword evidence="8" id="KW-1185">Reference proteome</keyword>
<keyword evidence="5" id="KW-0663">Pyridoxal phosphate</keyword>
<accession>A0ABV1IAZ4</accession>
<organism evidence="7 8">
    <name type="scientific">Coprococcus aceti</name>
    <dbReference type="NCBI Taxonomy" id="2981786"/>
    <lineage>
        <taxon>Bacteria</taxon>
        <taxon>Bacillati</taxon>
        <taxon>Bacillota</taxon>
        <taxon>Clostridia</taxon>
        <taxon>Lachnospirales</taxon>
        <taxon>Lachnospiraceae</taxon>
        <taxon>Coprococcus</taxon>
    </lineage>
</organism>
<comment type="caution">
    <text evidence="7">The sequence shown here is derived from an EMBL/GenBank/DDBJ whole genome shotgun (WGS) entry which is preliminary data.</text>
</comment>
<dbReference type="Proteomes" id="UP001494672">
    <property type="component" value="Unassembled WGS sequence"/>
</dbReference>
<gene>
    <name evidence="7" type="ORF">AAAU18_10805</name>
</gene>
<dbReference type="InterPro" id="IPR015424">
    <property type="entry name" value="PyrdxlP-dep_Trfase"/>
</dbReference>
<dbReference type="SUPFAM" id="SSF53383">
    <property type="entry name" value="PLP-dependent transferases"/>
    <property type="match status" value="1"/>
</dbReference>
<dbReference type="InterPro" id="IPR015422">
    <property type="entry name" value="PyrdxlP-dep_Trfase_small"/>
</dbReference>
<dbReference type="EMBL" id="JBBNGJ010000008">
    <property type="protein sequence ID" value="MEQ2593396.1"/>
    <property type="molecule type" value="Genomic_DNA"/>
</dbReference>
<comment type="cofactor">
    <cofactor evidence="1">
        <name>pyridoxal 5'-phosphate</name>
        <dbReference type="ChEBI" id="CHEBI:597326"/>
    </cofactor>
</comment>
<evidence type="ECO:0000256" key="1">
    <source>
        <dbReference type="ARBA" id="ARBA00001933"/>
    </source>
</evidence>
<evidence type="ECO:0000259" key="6">
    <source>
        <dbReference type="Pfam" id="PF00464"/>
    </source>
</evidence>
<dbReference type="InterPro" id="IPR015421">
    <property type="entry name" value="PyrdxlP-dep_Trfase_major"/>
</dbReference>
<feature type="domain" description="Serine hydroxymethyltransferase-like" evidence="6">
    <location>
        <begin position="29"/>
        <end position="385"/>
    </location>
</feature>
<evidence type="ECO:0000313" key="7">
    <source>
        <dbReference type="EMBL" id="MEQ2593396.1"/>
    </source>
</evidence>
<comment type="similarity">
    <text evidence="2">Belongs to the SHMT family.</text>
</comment>
<evidence type="ECO:0000256" key="5">
    <source>
        <dbReference type="ARBA" id="ARBA00022898"/>
    </source>
</evidence>
<dbReference type="RefSeq" id="WP_178148537.1">
    <property type="nucleotide sequence ID" value="NZ_JBBNGJ010000008.1"/>
</dbReference>
<evidence type="ECO:0000256" key="4">
    <source>
        <dbReference type="ARBA" id="ARBA00022605"/>
    </source>
</evidence>
<dbReference type="InterPro" id="IPR039429">
    <property type="entry name" value="SHMT-like_dom"/>
</dbReference>
<dbReference type="InterPro" id="IPR049943">
    <property type="entry name" value="Ser_HO-MeTrfase-like"/>
</dbReference>
<evidence type="ECO:0000256" key="2">
    <source>
        <dbReference type="ARBA" id="ARBA00006376"/>
    </source>
</evidence>